<protein>
    <recommendedName>
        <fullName evidence="3">Phytase-like domain-containing protein</fullName>
    </recommendedName>
</protein>
<keyword evidence="2" id="KW-1185">Reference proteome</keyword>
<comment type="caution">
    <text evidence="1">The sequence shown here is derived from an EMBL/GenBank/DDBJ whole genome shotgun (WGS) entry which is preliminary data.</text>
</comment>
<gene>
    <name evidence="1" type="ORF">ACFSX5_16935</name>
</gene>
<dbReference type="RefSeq" id="WP_386835023.1">
    <property type="nucleotide sequence ID" value="NZ_JBHUNP010000001.1"/>
</dbReference>
<evidence type="ECO:0000313" key="1">
    <source>
        <dbReference type="EMBL" id="MFD2649473.1"/>
    </source>
</evidence>
<organism evidence="1 2">
    <name type="scientific">Devosia albogilva</name>
    <dbReference type="NCBI Taxonomy" id="429726"/>
    <lineage>
        <taxon>Bacteria</taxon>
        <taxon>Pseudomonadati</taxon>
        <taxon>Pseudomonadota</taxon>
        <taxon>Alphaproteobacteria</taxon>
        <taxon>Hyphomicrobiales</taxon>
        <taxon>Devosiaceae</taxon>
        <taxon>Devosia</taxon>
    </lineage>
</organism>
<accession>A0ABW5QP82</accession>
<reference evidence="2" key="1">
    <citation type="journal article" date="2019" name="Int. J. Syst. Evol. Microbiol.">
        <title>The Global Catalogue of Microorganisms (GCM) 10K type strain sequencing project: providing services to taxonomists for standard genome sequencing and annotation.</title>
        <authorList>
            <consortium name="The Broad Institute Genomics Platform"/>
            <consortium name="The Broad Institute Genome Sequencing Center for Infectious Disease"/>
            <person name="Wu L."/>
            <person name="Ma J."/>
        </authorList>
    </citation>
    <scope>NUCLEOTIDE SEQUENCE [LARGE SCALE GENOMIC DNA]</scope>
    <source>
        <strain evidence="2">CCM 7427</strain>
    </source>
</reference>
<evidence type="ECO:0000313" key="2">
    <source>
        <dbReference type="Proteomes" id="UP001597521"/>
    </source>
</evidence>
<name>A0ABW5QP82_9HYPH</name>
<dbReference type="Proteomes" id="UP001597521">
    <property type="component" value="Unassembled WGS sequence"/>
</dbReference>
<sequence length="45" mass="4941">MDRVDEATIVVANDNNFPGSTGREAGRADDNEFILLDVVDFLEAE</sequence>
<dbReference type="EMBL" id="JBHUNP010000001">
    <property type="protein sequence ID" value="MFD2649473.1"/>
    <property type="molecule type" value="Genomic_DNA"/>
</dbReference>
<evidence type="ECO:0008006" key="3">
    <source>
        <dbReference type="Google" id="ProtNLM"/>
    </source>
</evidence>
<proteinExistence type="predicted"/>